<name>A0A401TLI9_CHIPU</name>
<protein>
    <submittedName>
        <fullName evidence="2">Uncharacterized protein</fullName>
    </submittedName>
</protein>
<dbReference type="EMBL" id="BEZZ01108570">
    <property type="protein sequence ID" value="GCC43515.1"/>
    <property type="molecule type" value="Genomic_DNA"/>
</dbReference>
<feature type="compositionally biased region" description="Low complexity" evidence="1">
    <location>
        <begin position="30"/>
        <end position="49"/>
    </location>
</feature>
<evidence type="ECO:0000313" key="2">
    <source>
        <dbReference type="EMBL" id="GCC43515.1"/>
    </source>
</evidence>
<gene>
    <name evidence="2" type="ORF">chiPu_0027596</name>
</gene>
<comment type="caution">
    <text evidence="2">The sequence shown here is derived from an EMBL/GenBank/DDBJ whole genome shotgun (WGS) entry which is preliminary data.</text>
</comment>
<proteinExistence type="predicted"/>
<accession>A0A401TLI9</accession>
<sequence length="105" mass="11111">MLPSGPGARTASTRMALTLCRLPSLPHPPTAEAVIEPVAVPEPEAEGPLTPSPSPEPSEELSAAVDSPPPDPTPKPRRICKIIPKGKKRRKGRSNRALETQAPVE</sequence>
<evidence type="ECO:0000256" key="1">
    <source>
        <dbReference type="SAM" id="MobiDB-lite"/>
    </source>
</evidence>
<keyword evidence="3" id="KW-1185">Reference proteome</keyword>
<dbReference type="Proteomes" id="UP000287033">
    <property type="component" value="Unassembled WGS sequence"/>
</dbReference>
<feature type="region of interest" description="Disordered" evidence="1">
    <location>
        <begin position="24"/>
        <end position="105"/>
    </location>
</feature>
<reference evidence="2 3" key="1">
    <citation type="journal article" date="2018" name="Nat. Ecol. Evol.">
        <title>Shark genomes provide insights into elasmobranch evolution and the origin of vertebrates.</title>
        <authorList>
            <person name="Hara Y"/>
            <person name="Yamaguchi K"/>
            <person name="Onimaru K"/>
            <person name="Kadota M"/>
            <person name="Koyanagi M"/>
            <person name="Keeley SD"/>
            <person name="Tatsumi K"/>
            <person name="Tanaka K"/>
            <person name="Motone F"/>
            <person name="Kageyama Y"/>
            <person name="Nozu R"/>
            <person name="Adachi N"/>
            <person name="Nishimura O"/>
            <person name="Nakagawa R"/>
            <person name="Tanegashima C"/>
            <person name="Kiyatake I"/>
            <person name="Matsumoto R"/>
            <person name="Murakumo K"/>
            <person name="Nishida K"/>
            <person name="Terakita A"/>
            <person name="Kuratani S"/>
            <person name="Sato K"/>
            <person name="Hyodo S Kuraku.S."/>
        </authorList>
    </citation>
    <scope>NUCLEOTIDE SEQUENCE [LARGE SCALE GENOMIC DNA]</scope>
</reference>
<organism evidence="2 3">
    <name type="scientific">Chiloscyllium punctatum</name>
    <name type="common">Brownbanded bambooshark</name>
    <name type="synonym">Hemiscyllium punctatum</name>
    <dbReference type="NCBI Taxonomy" id="137246"/>
    <lineage>
        <taxon>Eukaryota</taxon>
        <taxon>Metazoa</taxon>
        <taxon>Chordata</taxon>
        <taxon>Craniata</taxon>
        <taxon>Vertebrata</taxon>
        <taxon>Chondrichthyes</taxon>
        <taxon>Elasmobranchii</taxon>
        <taxon>Galeomorphii</taxon>
        <taxon>Galeoidea</taxon>
        <taxon>Orectolobiformes</taxon>
        <taxon>Hemiscylliidae</taxon>
        <taxon>Chiloscyllium</taxon>
    </lineage>
</organism>
<evidence type="ECO:0000313" key="3">
    <source>
        <dbReference type="Proteomes" id="UP000287033"/>
    </source>
</evidence>
<feature type="compositionally biased region" description="Basic residues" evidence="1">
    <location>
        <begin position="75"/>
        <end position="94"/>
    </location>
</feature>
<dbReference type="AlphaFoldDB" id="A0A401TLI9"/>